<dbReference type="HOGENOM" id="CLU_082991_0_0_11"/>
<dbReference type="STRING" id="512565.AMIS_55930"/>
<dbReference type="Gene3D" id="3.40.50.1820">
    <property type="entry name" value="alpha/beta hydrolase"/>
    <property type="match status" value="1"/>
</dbReference>
<keyword evidence="4" id="KW-1185">Reference proteome</keyword>
<dbReference type="SUPFAM" id="SSF53474">
    <property type="entry name" value="alpha/beta-Hydrolases"/>
    <property type="match status" value="1"/>
</dbReference>
<reference evidence="3 4" key="1">
    <citation type="submission" date="2012-02" db="EMBL/GenBank/DDBJ databases">
        <title>Complete genome sequence of Actinoplanes missouriensis 431 (= NBRC 102363).</title>
        <authorList>
            <person name="Ohnishi Y."/>
            <person name="Ishikawa J."/>
            <person name="Sekine M."/>
            <person name="Hosoyama A."/>
            <person name="Harada T."/>
            <person name="Narita H."/>
            <person name="Hata T."/>
            <person name="Konno Y."/>
            <person name="Tutikane K."/>
            <person name="Fujita N."/>
            <person name="Horinouchi S."/>
            <person name="Hayakawa M."/>
        </authorList>
    </citation>
    <scope>NUCLEOTIDE SEQUENCE [LARGE SCALE GENOMIC DNA]</scope>
    <source>
        <strain evidence="4">ATCC 14538 / DSM 43046 / CBS 188.64 / JCM 3121 / NBRC 102363 / NCIMB 12654 / NRRL B-3342 / UNCC 431</strain>
    </source>
</reference>
<evidence type="ECO:0000256" key="1">
    <source>
        <dbReference type="ARBA" id="ARBA00008645"/>
    </source>
</evidence>
<dbReference type="AlphaFoldDB" id="I0HCS6"/>
<dbReference type="InterPro" id="IPR029058">
    <property type="entry name" value="AB_hydrolase_fold"/>
</dbReference>
<gene>
    <name evidence="3" type="ordered locus">AMIS_55930</name>
</gene>
<comment type="similarity">
    <text evidence="1">Belongs to the AB hydrolase superfamily.</text>
</comment>
<dbReference type="Proteomes" id="UP000007882">
    <property type="component" value="Chromosome"/>
</dbReference>
<feature type="domain" description="Dienelactone hydrolase" evidence="2">
    <location>
        <begin position="21"/>
        <end position="205"/>
    </location>
</feature>
<dbReference type="KEGG" id="ams:AMIS_55930"/>
<evidence type="ECO:0000259" key="2">
    <source>
        <dbReference type="Pfam" id="PF01738"/>
    </source>
</evidence>
<sequence length="221" mass="23294">MTSWKTQERINAGGVRLDGDLTLPEHPAGLVIFAHGSGSSRHSPRNQIVAAELNQYGFATLLADLLTPDEEVADERTGLLRFDIGLLADRVIGIIDWARNHPPTAALAFGLFGASTGGGAALVAAAARPEAVRAVVSRGGRPDLAGPALLEVRAPTMLIVGERDVNVVDLNEQARNTMRISAELRVIAGATHLFSEPGALEQVAEEAAGFFQMHLAVPVSP</sequence>
<dbReference type="InterPro" id="IPR002925">
    <property type="entry name" value="Dienelactn_hydro"/>
</dbReference>
<evidence type="ECO:0000313" key="3">
    <source>
        <dbReference type="EMBL" id="BAL90813.1"/>
    </source>
</evidence>
<dbReference type="PANTHER" id="PTHR22946">
    <property type="entry name" value="DIENELACTONE HYDROLASE DOMAIN-CONTAINING PROTEIN-RELATED"/>
    <property type="match status" value="1"/>
</dbReference>
<dbReference type="GO" id="GO:0016787">
    <property type="term" value="F:hydrolase activity"/>
    <property type="evidence" value="ECO:0007669"/>
    <property type="project" value="UniProtKB-KW"/>
</dbReference>
<organism evidence="3 4">
    <name type="scientific">Actinoplanes missouriensis (strain ATCC 14538 / DSM 43046 / CBS 188.64 / JCM 3121 / NBRC 102363 / NCIMB 12654 / NRRL B-3342 / UNCC 431)</name>
    <dbReference type="NCBI Taxonomy" id="512565"/>
    <lineage>
        <taxon>Bacteria</taxon>
        <taxon>Bacillati</taxon>
        <taxon>Actinomycetota</taxon>
        <taxon>Actinomycetes</taxon>
        <taxon>Micromonosporales</taxon>
        <taxon>Micromonosporaceae</taxon>
        <taxon>Actinoplanes</taxon>
    </lineage>
</organism>
<dbReference type="OrthoDB" id="9810066at2"/>
<dbReference type="EMBL" id="AP012319">
    <property type="protein sequence ID" value="BAL90813.1"/>
    <property type="molecule type" value="Genomic_DNA"/>
</dbReference>
<dbReference type="PATRIC" id="fig|512565.3.peg.5589"/>
<proteinExistence type="inferred from homology"/>
<dbReference type="Pfam" id="PF01738">
    <property type="entry name" value="DLH"/>
    <property type="match status" value="1"/>
</dbReference>
<accession>I0HCS6</accession>
<dbReference type="ESTHER" id="actm4-i0hcs6">
    <property type="family name" value="DLH-S"/>
</dbReference>
<evidence type="ECO:0000313" key="4">
    <source>
        <dbReference type="Proteomes" id="UP000007882"/>
    </source>
</evidence>
<dbReference type="eggNOG" id="COG0412">
    <property type="taxonomic scope" value="Bacteria"/>
</dbReference>
<dbReference type="InterPro" id="IPR050261">
    <property type="entry name" value="FrsA_esterase"/>
</dbReference>
<name>I0HCS6_ACTM4</name>
<protein>
    <submittedName>
        <fullName evidence="3">Putative dienelactone hydrolase</fullName>
    </submittedName>
</protein>
<dbReference type="RefSeq" id="WP_014445701.1">
    <property type="nucleotide sequence ID" value="NC_017093.1"/>
</dbReference>
<keyword evidence="3" id="KW-0378">Hydrolase</keyword>